<comment type="caution">
    <text evidence="1">The sequence shown here is derived from an EMBL/GenBank/DDBJ whole genome shotgun (WGS) entry which is preliminary data.</text>
</comment>
<keyword evidence="2" id="KW-1185">Reference proteome</keyword>
<reference evidence="1 2" key="1">
    <citation type="submission" date="2017-10" db="EMBL/GenBank/DDBJ databases">
        <title>Genomics of the genus Arcobacter.</title>
        <authorList>
            <person name="Perez-Cataluna A."/>
            <person name="Figueras M.J."/>
        </authorList>
    </citation>
    <scope>NUCLEOTIDE SEQUENCE [LARGE SCALE GENOMIC DNA]</scope>
    <source>
        <strain evidence="1 2">DSM 24636</strain>
    </source>
</reference>
<organism evidence="1 2">
    <name type="scientific">Halarcobacter anaerophilus</name>
    <dbReference type="NCBI Taxonomy" id="877500"/>
    <lineage>
        <taxon>Bacteria</taxon>
        <taxon>Pseudomonadati</taxon>
        <taxon>Campylobacterota</taxon>
        <taxon>Epsilonproteobacteria</taxon>
        <taxon>Campylobacterales</taxon>
        <taxon>Arcobacteraceae</taxon>
        <taxon>Halarcobacter</taxon>
    </lineage>
</organism>
<dbReference type="AlphaFoldDB" id="A0A4Q0XW98"/>
<accession>A0A4Q0XW98</accession>
<name>A0A4Q0XW98_9BACT</name>
<sequence length="282" mass="32640">MNIIKKLFFIYLFLFSNYLLSQPLALGNDKVIKFWHKELSKYLNIKEERLKLVPQFMVLDGTSFSLWNTFNATSNYSSTIYFDPSQNNQFSSDYNIVIYNYLVEPIIDKSCNINDAILKYIDADGKYAWDKTIDNLNSELAKSDPISFNSEVNTPIDDNNSFEIIKIDLSYKHLLVFYSYPYSQVKEPFASGYKPWFTPCILKKAYNNKEFKQWEEIFGKTGFLQYITVGFVIAKEGSTCIKVYKSSKPDSSPTFSSCVDNDESPFIIAAIVYTIDDFVNDK</sequence>
<proteinExistence type="predicted"/>
<evidence type="ECO:0000313" key="2">
    <source>
        <dbReference type="Proteomes" id="UP000290191"/>
    </source>
</evidence>
<gene>
    <name evidence="1" type="ORF">CRV06_11790</name>
</gene>
<protein>
    <submittedName>
        <fullName evidence="1">Uncharacterized protein</fullName>
    </submittedName>
</protein>
<dbReference type="EMBL" id="PDKO01000011">
    <property type="protein sequence ID" value="RXJ61857.1"/>
    <property type="molecule type" value="Genomic_DNA"/>
</dbReference>
<dbReference type="OrthoDB" id="10001791at2"/>
<dbReference type="Proteomes" id="UP000290191">
    <property type="component" value="Unassembled WGS sequence"/>
</dbReference>
<evidence type="ECO:0000313" key="1">
    <source>
        <dbReference type="EMBL" id="RXJ61857.1"/>
    </source>
</evidence>
<dbReference type="RefSeq" id="WP_129082633.1">
    <property type="nucleotide sequence ID" value="NZ_CP041070.1"/>
</dbReference>